<feature type="domain" description="ATP-dependent DNA ligase family profile" evidence="6">
    <location>
        <begin position="429"/>
        <end position="574"/>
    </location>
</feature>
<dbReference type="Gene3D" id="3.30.470.30">
    <property type="entry name" value="DNA ligase/mRNA capping enzyme"/>
    <property type="match status" value="1"/>
</dbReference>
<dbReference type="EMBL" id="JAACJK010000059">
    <property type="protein sequence ID" value="KAF5336046.1"/>
    <property type="molecule type" value="Genomic_DNA"/>
</dbReference>
<reference evidence="7 8" key="1">
    <citation type="journal article" date="2020" name="ISME J.">
        <title>Uncovering the hidden diversity of litter-decomposition mechanisms in mushroom-forming fungi.</title>
        <authorList>
            <person name="Floudas D."/>
            <person name="Bentzer J."/>
            <person name="Ahren D."/>
            <person name="Johansson T."/>
            <person name="Persson P."/>
            <person name="Tunlid A."/>
        </authorList>
    </citation>
    <scope>NUCLEOTIDE SEQUENCE [LARGE SCALE GENOMIC DNA]</scope>
    <source>
        <strain evidence="7 8">CBS 175.51</strain>
    </source>
</reference>
<dbReference type="InterPro" id="IPR050191">
    <property type="entry name" value="ATP-dep_DNA_ligase"/>
</dbReference>
<dbReference type="Gene3D" id="2.40.50.140">
    <property type="entry name" value="Nucleic acid-binding proteins"/>
    <property type="match status" value="1"/>
</dbReference>
<organism evidence="7 8">
    <name type="scientific">Ephemerocybe angulata</name>
    <dbReference type="NCBI Taxonomy" id="980116"/>
    <lineage>
        <taxon>Eukaryota</taxon>
        <taxon>Fungi</taxon>
        <taxon>Dikarya</taxon>
        <taxon>Basidiomycota</taxon>
        <taxon>Agaricomycotina</taxon>
        <taxon>Agaricomycetes</taxon>
        <taxon>Agaricomycetidae</taxon>
        <taxon>Agaricales</taxon>
        <taxon>Agaricineae</taxon>
        <taxon>Psathyrellaceae</taxon>
        <taxon>Ephemerocybe</taxon>
    </lineage>
</organism>
<dbReference type="GO" id="GO:0005634">
    <property type="term" value="C:nucleus"/>
    <property type="evidence" value="ECO:0007669"/>
    <property type="project" value="TreeGrafter"/>
</dbReference>
<dbReference type="Pfam" id="PF01068">
    <property type="entry name" value="DNA_ligase_A_M"/>
    <property type="match status" value="1"/>
</dbReference>
<dbReference type="GO" id="GO:0006310">
    <property type="term" value="P:DNA recombination"/>
    <property type="evidence" value="ECO:0007669"/>
    <property type="project" value="InterPro"/>
</dbReference>
<dbReference type="InterPro" id="IPR036599">
    <property type="entry name" value="DNA_ligase_N_sf"/>
</dbReference>
<dbReference type="SUPFAM" id="SSF56091">
    <property type="entry name" value="DNA ligase/mRNA capping enzyme, catalytic domain"/>
    <property type="match status" value="1"/>
</dbReference>
<dbReference type="PANTHER" id="PTHR45674:SF12">
    <property type="entry name" value="ATP DEPENDENT DNA LIGASE DOMAIN-CONTAINING PROTEIN"/>
    <property type="match status" value="1"/>
</dbReference>
<dbReference type="GO" id="GO:0006281">
    <property type="term" value="P:DNA repair"/>
    <property type="evidence" value="ECO:0007669"/>
    <property type="project" value="InterPro"/>
</dbReference>
<dbReference type="GO" id="GO:0003910">
    <property type="term" value="F:DNA ligase (ATP) activity"/>
    <property type="evidence" value="ECO:0007669"/>
    <property type="project" value="InterPro"/>
</dbReference>
<comment type="caution">
    <text evidence="7">The sequence shown here is derived from an EMBL/GenBank/DDBJ whole genome shotgun (WGS) entry which is preliminary data.</text>
</comment>
<dbReference type="PANTHER" id="PTHR45674">
    <property type="entry name" value="DNA LIGASE 1/3 FAMILY MEMBER"/>
    <property type="match status" value="1"/>
</dbReference>
<protein>
    <recommendedName>
        <fullName evidence="6">ATP-dependent DNA ligase family profile domain-containing protein</fullName>
    </recommendedName>
</protein>
<keyword evidence="2" id="KW-0436">Ligase</keyword>
<evidence type="ECO:0000256" key="3">
    <source>
        <dbReference type="ARBA" id="ARBA00022741"/>
    </source>
</evidence>
<accession>A0A8H5C7L2</accession>
<dbReference type="PROSITE" id="PS00697">
    <property type="entry name" value="DNA_LIGASE_A1"/>
    <property type="match status" value="1"/>
</dbReference>
<feature type="compositionally biased region" description="Polar residues" evidence="5">
    <location>
        <begin position="824"/>
        <end position="840"/>
    </location>
</feature>
<keyword evidence="3" id="KW-0547">Nucleotide-binding</keyword>
<dbReference type="InterPro" id="IPR016059">
    <property type="entry name" value="DNA_ligase_ATP-dep_CS"/>
</dbReference>
<sequence length="996" mass="112013">MATQGSDIPFTLQVFSTQFIVSPANNNPSLASLFREIASIVPRPAKNGNTRDKNNDSLPVQTFKRWVNALHQKFGTPRPGTTAAIFRLLFPEEDGQRKYDMKEPKLIDELAKCYGVDPRRFTQWSGVSGCLGDEVRAYLEQANSNDDCHVGPLSIIQVDDLLNELAALSAFSDASVRNKHPKLQRRKRSEVIRDLFRNMGPEDASFLTQIILKDLRPSLYPLKETHTTAALLHFNTRAVDMLTKFDAMRVWDPSSDMLKAFRVRSDFGYAGAIFDMLPDQRPMPQLTLNSIVDIPKSRKGQGCHHSLNFLRSSPRVWAETKYDGERAQIHVEIQPGGAKPKITIFSKSKRNSTDDRHAIHGIIQEACIRVKHSVILDAEMVAFDGERVDEFWRIRRLIENTAHGVRGRRNHTTRHAVNEDETQASLMSNDSENRQLGLVIFDILALDSDSLLSSPYETRRKILEDTIETHAGRAILSERFPIDMTASQPEAVLAKIFSEHIADHQEGLVLKAEGSKYNDYRLPWVKFKRDYIPGYGDTVDLVLVGASWEKERARELRVGPKTFTTFYFGALKKGVIRKPHLEILFTASYGLNRQQLEELNFLLTSSESVRYPLPKRYTMQNYTFNLFSGLPPPRLLLEEPLLVELFGAGFTKAPSALHYELRWPRMAKIYRRTERSWKDSIDLDALQKIAYEAVGRDPSEQEADDDVREIWKLPALGPGVKCPLKKRKVAEEWEEKLCAMEGVEKLAVVRVREGPSPKRRRVAVEEAGGEGPSEHVETTVVEKRKRVVDLDGIHAASSQEPKGAPFAVVTNLVPPKSTPKGQEASRSPPVSQQGQENNRNVAGLTTAPLQTQTHVEHQLPTPSTSPVREMPDDGVKLEETRDVFNNTIRNPLDEAYTCFVRGGSLPSGGRCGACSKLKKDLPRDRRIHSLESLLSACGWSECAQGSSWVQRGAIVVETHGGSELLKGVLEHLRGQEKRERKPLTVLGCGGEVHEFV</sequence>
<keyword evidence="4" id="KW-0067">ATP-binding</keyword>
<evidence type="ECO:0000256" key="1">
    <source>
        <dbReference type="ARBA" id="ARBA00007572"/>
    </source>
</evidence>
<gene>
    <name evidence="7" type="ORF">D9611_006279</name>
</gene>
<feature type="region of interest" description="Disordered" evidence="5">
    <location>
        <begin position="794"/>
        <end position="872"/>
    </location>
</feature>
<dbReference type="OrthoDB" id="7482721at2759"/>
<dbReference type="GO" id="GO:1903461">
    <property type="term" value="P:Okazaki fragment processing involved in mitotic DNA replication"/>
    <property type="evidence" value="ECO:0007669"/>
    <property type="project" value="TreeGrafter"/>
</dbReference>
<evidence type="ECO:0000313" key="7">
    <source>
        <dbReference type="EMBL" id="KAF5336046.1"/>
    </source>
</evidence>
<dbReference type="InterPro" id="IPR012340">
    <property type="entry name" value="NA-bd_OB-fold"/>
</dbReference>
<evidence type="ECO:0000259" key="6">
    <source>
        <dbReference type="PROSITE" id="PS50160"/>
    </source>
</evidence>
<dbReference type="Proteomes" id="UP000541558">
    <property type="component" value="Unassembled WGS sequence"/>
</dbReference>
<dbReference type="InterPro" id="IPR012308">
    <property type="entry name" value="DNA_ligase_ATP-dep_N"/>
</dbReference>
<name>A0A8H5C7L2_9AGAR</name>
<evidence type="ECO:0000256" key="5">
    <source>
        <dbReference type="SAM" id="MobiDB-lite"/>
    </source>
</evidence>
<dbReference type="Pfam" id="PF04675">
    <property type="entry name" value="DNA_ligase_A_N"/>
    <property type="match status" value="1"/>
</dbReference>
<proteinExistence type="inferred from homology"/>
<dbReference type="Gene3D" id="1.10.3260.10">
    <property type="entry name" value="DNA ligase, ATP-dependent, N-terminal domain"/>
    <property type="match status" value="1"/>
</dbReference>
<evidence type="ECO:0000313" key="8">
    <source>
        <dbReference type="Proteomes" id="UP000541558"/>
    </source>
</evidence>
<evidence type="ECO:0000256" key="4">
    <source>
        <dbReference type="ARBA" id="ARBA00022840"/>
    </source>
</evidence>
<dbReference type="PROSITE" id="PS50160">
    <property type="entry name" value="DNA_LIGASE_A3"/>
    <property type="match status" value="1"/>
</dbReference>
<dbReference type="GO" id="GO:0003677">
    <property type="term" value="F:DNA binding"/>
    <property type="evidence" value="ECO:0007669"/>
    <property type="project" value="InterPro"/>
</dbReference>
<keyword evidence="8" id="KW-1185">Reference proteome</keyword>
<dbReference type="PROSITE" id="PS00333">
    <property type="entry name" value="DNA_LIGASE_A2"/>
    <property type="match status" value="1"/>
</dbReference>
<dbReference type="InterPro" id="IPR012310">
    <property type="entry name" value="DNA_ligase_ATP-dep_cent"/>
</dbReference>
<comment type="similarity">
    <text evidence="1">Belongs to the ATP-dependent DNA ligase family.</text>
</comment>
<evidence type="ECO:0000256" key="2">
    <source>
        <dbReference type="ARBA" id="ARBA00022598"/>
    </source>
</evidence>
<feature type="region of interest" description="Disordered" evidence="5">
    <location>
        <begin position="755"/>
        <end position="778"/>
    </location>
</feature>
<dbReference type="GO" id="GO:0005524">
    <property type="term" value="F:ATP binding"/>
    <property type="evidence" value="ECO:0007669"/>
    <property type="project" value="UniProtKB-KW"/>
</dbReference>
<dbReference type="GO" id="GO:0005739">
    <property type="term" value="C:mitochondrion"/>
    <property type="evidence" value="ECO:0007669"/>
    <property type="project" value="TreeGrafter"/>
</dbReference>
<dbReference type="AlphaFoldDB" id="A0A8H5C7L2"/>